<dbReference type="AlphaFoldDB" id="A0A9N9FGG8"/>
<comment type="caution">
    <text evidence="1">The sequence shown here is derived from an EMBL/GenBank/DDBJ whole genome shotgun (WGS) entry which is preliminary data.</text>
</comment>
<gene>
    <name evidence="1" type="ORF">POCULU_LOCUS4078</name>
</gene>
<evidence type="ECO:0000313" key="2">
    <source>
        <dbReference type="Proteomes" id="UP000789572"/>
    </source>
</evidence>
<feature type="non-terminal residue" evidence="1">
    <location>
        <position position="1"/>
    </location>
</feature>
<proteinExistence type="predicted"/>
<keyword evidence="2" id="KW-1185">Reference proteome</keyword>
<protein>
    <submittedName>
        <fullName evidence="1">9047_t:CDS:1</fullName>
    </submittedName>
</protein>
<sequence>SIKQSDLKGHSLGVFIWDHHYEICKPGIVNRYYVYLLPPNKVPTPFDEGKVTEVVG</sequence>
<reference evidence="1" key="1">
    <citation type="submission" date="2021-06" db="EMBL/GenBank/DDBJ databases">
        <authorList>
            <person name="Kallberg Y."/>
            <person name="Tangrot J."/>
            <person name="Rosling A."/>
        </authorList>
    </citation>
    <scope>NUCLEOTIDE SEQUENCE</scope>
    <source>
        <strain evidence="1">IA702</strain>
    </source>
</reference>
<name>A0A9N9FGG8_9GLOM</name>
<accession>A0A9N9FGG8</accession>
<evidence type="ECO:0000313" key="1">
    <source>
        <dbReference type="EMBL" id="CAG8531404.1"/>
    </source>
</evidence>
<dbReference type="Proteomes" id="UP000789572">
    <property type="component" value="Unassembled WGS sequence"/>
</dbReference>
<organism evidence="1 2">
    <name type="scientific">Paraglomus occultum</name>
    <dbReference type="NCBI Taxonomy" id="144539"/>
    <lineage>
        <taxon>Eukaryota</taxon>
        <taxon>Fungi</taxon>
        <taxon>Fungi incertae sedis</taxon>
        <taxon>Mucoromycota</taxon>
        <taxon>Glomeromycotina</taxon>
        <taxon>Glomeromycetes</taxon>
        <taxon>Paraglomerales</taxon>
        <taxon>Paraglomeraceae</taxon>
        <taxon>Paraglomus</taxon>
    </lineage>
</organism>
<dbReference type="EMBL" id="CAJVPJ010000501">
    <property type="protein sequence ID" value="CAG8531404.1"/>
    <property type="molecule type" value="Genomic_DNA"/>
</dbReference>